<accession>A0A173YVQ1</accession>
<dbReference type="STRING" id="187979.ERS852385_01050"/>
<feature type="compositionally biased region" description="Basic and acidic residues" evidence="1">
    <location>
        <begin position="131"/>
        <end position="145"/>
    </location>
</feature>
<evidence type="ECO:0000313" key="3">
    <source>
        <dbReference type="Proteomes" id="UP000095546"/>
    </source>
</evidence>
<dbReference type="OrthoDB" id="1665809at2"/>
<evidence type="ECO:0000313" key="2">
    <source>
        <dbReference type="EMBL" id="CUN66838.1"/>
    </source>
</evidence>
<keyword evidence="3" id="KW-1185">Reference proteome</keyword>
<name>A0A173YVQ1_9FIRM</name>
<dbReference type="eggNOG" id="ENOG50305CK">
    <property type="taxonomic scope" value="Bacteria"/>
</dbReference>
<sequence length="151" mass="17366">MSIFSRFLPKKKPVEIKNNIPKEKANIRKAFGIYCHSHHGTSGDKLCPKCTALLATVMTKMNRCPYGITKPICDRCERPCFGAKQTQEFLKIMDSTSKRMFLRHPMMSVKHKLASMGVDYAKYQQQKKLDDKVKAKEKAAKERAKERKGKK</sequence>
<gene>
    <name evidence="2" type="ORF">ERS852385_01050</name>
</gene>
<dbReference type="Proteomes" id="UP000095546">
    <property type="component" value="Unassembled WGS sequence"/>
</dbReference>
<evidence type="ECO:0000256" key="1">
    <source>
        <dbReference type="SAM" id="MobiDB-lite"/>
    </source>
</evidence>
<dbReference type="RefSeq" id="WP_036375756.1">
    <property type="nucleotide sequence ID" value="NZ_CABIWZ010000005.1"/>
</dbReference>
<dbReference type="InterPro" id="IPR020483">
    <property type="entry name" value="Uncharacterised_YgbA"/>
</dbReference>
<feature type="region of interest" description="Disordered" evidence="1">
    <location>
        <begin position="131"/>
        <end position="151"/>
    </location>
</feature>
<dbReference type="Pfam" id="PF11756">
    <property type="entry name" value="YgbA_NO"/>
    <property type="match status" value="1"/>
</dbReference>
<reference evidence="2 3" key="1">
    <citation type="submission" date="2015-09" db="EMBL/GenBank/DDBJ databases">
        <authorList>
            <consortium name="Pathogen Informatics"/>
        </authorList>
    </citation>
    <scope>NUCLEOTIDE SEQUENCE [LARGE SCALE GENOMIC DNA]</scope>
    <source>
        <strain evidence="2 3">2789STDY5608828</strain>
    </source>
</reference>
<proteinExistence type="predicted"/>
<protein>
    <submittedName>
        <fullName evidence="2">Nitrous oxide-stimulated promoter</fullName>
    </submittedName>
</protein>
<organism evidence="2 3">
    <name type="scientific">Mitsuokella jalaludinii</name>
    <dbReference type="NCBI Taxonomy" id="187979"/>
    <lineage>
        <taxon>Bacteria</taxon>
        <taxon>Bacillati</taxon>
        <taxon>Bacillota</taxon>
        <taxon>Negativicutes</taxon>
        <taxon>Selenomonadales</taxon>
        <taxon>Selenomonadaceae</taxon>
        <taxon>Mitsuokella</taxon>
    </lineage>
</organism>
<dbReference type="EMBL" id="CYYU01000005">
    <property type="protein sequence ID" value="CUN66838.1"/>
    <property type="molecule type" value="Genomic_DNA"/>
</dbReference>
<dbReference type="AlphaFoldDB" id="A0A173YVQ1"/>